<name>X1GA63_9ZZZZ</name>
<sequence>DEDVRLLACSVIQINDETDAKDVEVRWTIDGNVYFTAIPMDNNALLFIYRTMDPSAGGTAGLFQSAVWLNAAYYVDKRGLDFKVEVRMTSVPGGNQSLLCRCVKETLELT</sequence>
<gene>
    <name evidence="1" type="ORF">S03H2_30160</name>
</gene>
<accession>X1GA63</accession>
<proteinExistence type="predicted"/>
<reference evidence="1" key="1">
    <citation type="journal article" date="2014" name="Front. Microbiol.">
        <title>High frequency of phylogenetically diverse reductive dehalogenase-homologous genes in deep subseafloor sedimentary metagenomes.</title>
        <authorList>
            <person name="Kawai M."/>
            <person name="Futagami T."/>
            <person name="Toyoda A."/>
            <person name="Takaki Y."/>
            <person name="Nishi S."/>
            <person name="Hori S."/>
            <person name="Arai W."/>
            <person name="Tsubouchi T."/>
            <person name="Morono Y."/>
            <person name="Uchiyama I."/>
            <person name="Ito T."/>
            <person name="Fujiyama A."/>
            <person name="Inagaki F."/>
            <person name="Takami H."/>
        </authorList>
    </citation>
    <scope>NUCLEOTIDE SEQUENCE</scope>
    <source>
        <strain evidence="1">Expedition CK06-06</strain>
    </source>
</reference>
<dbReference type="EMBL" id="BARU01018236">
    <property type="protein sequence ID" value="GAH54107.1"/>
    <property type="molecule type" value="Genomic_DNA"/>
</dbReference>
<feature type="non-terminal residue" evidence="1">
    <location>
        <position position="1"/>
    </location>
</feature>
<comment type="caution">
    <text evidence="1">The sequence shown here is derived from an EMBL/GenBank/DDBJ whole genome shotgun (WGS) entry which is preliminary data.</text>
</comment>
<protein>
    <submittedName>
        <fullName evidence="1">Uncharacterized protein</fullName>
    </submittedName>
</protein>
<evidence type="ECO:0000313" key="1">
    <source>
        <dbReference type="EMBL" id="GAH54107.1"/>
    </source>
</evidence>
<dbReference type="AlphaFoldDB" id="X1GA63"/>
<organism evidence="1">
    <name type="scientific">marine sediment metagenome</name>
    <dbReference type="NCBI Taxonomy" id="412755"/>
    <lineage>
        <taxon>unclassified sequences</taxon>
        <taxon>metagenomes</taxon>
        <taxon>ecological metagenomes</taxon>
    </lineage>
</organism>